<evidence type="ECO:0000313" key="2">
    <source>
        <dbReference type="EMBL" id="CAD7444028.1"/>
    </source>
</evidence>
<proteinExistence type="predicted"/>
<dbReference type="EMBL" id="OD566452">
    <property type="protein sequence ID" value="CAD7444028.1"/>
    <property type="molecule type" value="Genomic_DNA"/>
</dbReference>
<dbReference type="AlphaFoldDB" id="A0A7R9EZU1"/>
<accession>A0A7R9EZU1</accession>
<sequence length="163" mass="18614">MKEMKYVGKEIAKETKKEMGGVDNTVDSQPSSPTKSISLLSWPDKAVCDSESLSFVCFSVFYLNNFYSSITKRMVKMAKSFSNEPDRIKGTFMGFNTSESEDTETSDLESGSYYNGNTALSDKYSNVVFQGNLLDNLPNWLDRLFEGTTHRYYINYWPDFNPK</sequence>
<organism evidence="2">
    <name type="scientific">Timema bartmani</name>
    <dbReference type="NCBI Taxonomy" id="61472"/>
    <lineage>
        <taxon>Eukaryota</taxon>
        <taxon>Metazoa</taxon>
        <taxon>Ecdysozoa</taxon>
        <taxon>Arthropoda</taxon>
        <taxon>Hexapoda</taxon>
        <taxon>Insecta</taxon>
        <taxon>Pterygota</taxon>
        <taxon>Neoptera</taxon>
        <taxon>Polyneoptera</taxon>
        <taxon>Phasmatodea</taxon>
        <taxon>Timematodea</taxon>
        <taxon>Timematoidea</taxon>
        <taxon>Timematidae</taxon>
        <taxon>Timema</taxon>
    </lineage>
</organism>
<evidence type="ECO:0000256" key="1">
    <source>
        <dbReference type="SAM" id="MobiDB-lite"/>
    </source>
</evidence>
<name>A0A7R9EZU1_9NEOP</name>
<protein>
    <submittedName>
        <fullName evidence="2">Uncharacterized protein</fullName>
    </submittedName>
</protein>
<feature type="region of interest" description="Disordered" evidence="1">
    <location>
        <begin position="17"/>
        <end position="36"/>
    </location>
</feature>
<gene>
    <name evidence="2" type="ORF">TBIB3V08_LOCUS6419</name>
</gene>
<feature type="compositionally biased region" description="Polar residues" evidence="1">
    <location>
        <begin position="25"/>
        <end position="36"/>
    </location>
</feature>
<reference evidence="2" key="1">
    <citation type="submission" date="2020-11" db="EMBL/GenBank/DDBJ databases">
        <authorList>
            <person name="Tran Van P."/>
        </authorList>
    </citation>
    <scope>NUCLEOTIDE SEQUENCE</scope>
</reference>